<dbReference type="PANTHER" id="PTHR11066">
    <property type="entry name" value="ACYL-COA THIOESTERASE"/>
    <property type="match status" value="1"/>
</dbReference>
<feature type="domain" description="Acyl-CoA thioesterase 2 C-terminal" evidence="2">
    <location>
        <begin position="98"/>
        <end position="165"/>
    </location>
</feature>
<evidence type="ECO:0000313" key="4">
    <source>
        <dbReference type="Proteomes" id="UP000192335"/>
    </source>
</evidence>
<organism evidence="3 4">
    <name type="scientific">Mycobacterium persicum</name>
    <dbReference type="NCBI Taxonomy" id="1487726"/>
    <lineage>
        <taxon>Bacteria</taxon>
        <taxon>Bacillati</taxon>
        <taxon>Actinomycetota</taxon>
        <taxon>Actinomycetes</taxon>
        <taxon>Mycobacteriales</taxon>
        <taxon>Mycobacteriaceae</taxon>
        <taxon>Mycobacterium</taxon>
    </lineage>
</organism>
<dbReference type="InterPro" id="IPR025652">
    <property type="entry name" value="TesB_C"/>
</dbReference>
<name>A0A8E2IPT1_9MYCO</name>
<dbReference type="Pfam" id="PF02551">
    <property type="entry name" value="Acyl_CoA_thio"/>
    <property type="match status" value="1"/>
</dbReference>
<sequence length="184" mass="20313">MSLLGNVCAPLRPLSDPCSRDLSADTAAGGYLRGRGETRSHGPRRNGHHRDSLAGSGWLGHHTAQDGIAHQDPVPPAPAPENLPDIRGVEALDDEAFKAFHEWDLQHLQMAPLDHAMWFMRPFRADEWLLYDQSSPSAQSGRVLVQGKIFDRNGTMVAAVMQEGLSRYPHGYQTPLRSWVDNSG</sequence>
<dbReference type="Gene3D" id="3.10.129.10">
    <property type="entry name" value="Hotdog Thioesterase"/>
    <property type="match status" value="1"/>
</dbReference>
<dbReference type="GO" id="GO:0006637">
    <property type="term" value="P:acyl-CoA metabolic process"/>
    <property type="evidence" value="ECO:0007669"/>
    <property type="project" value="InterPro"/>
</dbReference>
<evidence type="ECO:0000259" key="2">
    <source>
        <dbReference type="Pfam" id="PF02551"/>
    </source>
</evidence>
<reference evidence="3 4" key="1">
    <citation type="submission" date="2017-02" db="EMBL/GenBank/DDBJ databases">
        <title>Mycobacterium kansasii genomes.</title>
        <authorList>
            <person name="Borowka P."/>
            <person name="Strapagiel D."/>
            <person name="Marciniak B."/>
            <person name="Lach J."/>
            <person name="Bakula Z."/>
            <person name="Van Ingen J."/>
            <person name="Safianowska A."/>
            <person name="Brzostek A."/>
            <person name="Dziadek J."/>
            <person name="Jagielski T."/>
        </authorList>
    </citation>
    <scope>NUCLEOTIDE SEQUENCE [LARGE SCALE GENOMIC DNA]</scope>
    <source>
        <strain evidence="3 4">12MK</strain>
    </source>
</reference>
<accession>A0A8E2IPT1</accession>
<gene>
    <name evidence="3" type="ORF">B4U45_07960</name>
</gene>
<dbReference type="AlphaFoldDB" id="A0A8E2IPT1"/>
<proteinExistence type="predicted"/>
<feature type="region of interest" description="Disordered" evidence="1">
    <location>
        <begin position="25"/>
        <end position="82"/>
    </location>
</feature>
<dbReference type="EMBL" id="MWQA01000001">
    <property type="protein sequence ID" value="ORC06568.1"/>
    <property type="molecule type" value="Genomic_DNA"/>
</dbReference>
<comment type="caution">
    <text evidence="3">The sequence shown here is derived from an EMBL/GenBank/DDBJ whole genome shotgun (WGS) entry which is preliminary data.</text>
</comment>
<evidence type="ECO:0000256" key="1">
    <source>
        <dbReference type="SAM" id="MobiDB-lite"/>
    </source>
</evidence>
<dbReference type="SUPFAM" id="SSF54637">
    <property type="entry name" value="Thioesterase/thiol ester dehydrase-isomerase"/>
    <property type="match status" value="1"/>
</dbReference>
<protein>
    <recommendedName>
        <fullName evidence="2">Acyl-CoA thioesterase 2 C-terminal domain-containing protein</fullName>
    </recommendedName>
</protein>
<evidence type="ECO:0000313" key="3">
    <source>
        <dbReference type="EMBL" id="ORC06568.1"/>
    </source>
</evidence>
<dbReference type="InterPro" id="IPR003703">
    <property type="entry name" value="Acyl_CoA_thio"/>
</dbReference>
<dbReference type="PANTHER" id="PTHR11066:SF34">
    <property type="entry name" value="ACYL-COENZYME A THIOESTERASE 8"/>
    <property type="match status" value="1"/>
</dbReference>
<dbReference type="GO" id="GO:0009062">
    <property type="term" value="P:fatty acid catabolic process"/>
    <property type="evidence" value="ECO:0007669"/>
    <property type="project" value="TreeGrafter"/>
</dbReference>
<dbReference type="GO" id="GO:0047617">
    <property type="term" value="F:fatty acyl-CoA hydrolase activity"/>
    <property type="evidence" value="ECO:0007669"/>
    <property type="project" value="InterPro"/>
</dbReference>
<dbReference type="InterPro" id="IPR029069">
    <property type="entry name" value="HotDog_dom_sf"/>
</dbReference>
<dbReference type="CDD" id="cd03444">
    <property type="entry name" value="Thioesterase_II_repeat1"/>
    <property type="match status" value="1"/>
</dbReference>
<dbReference type="OrthoDB" id="9781019at2"/>
<dbReference type="Proteomes" id="UP000192335">
    <property type="component" value="Unassembled WGS sequence"/>
</dbReference>